<evidence type="ECO:0000256" key="2">
    <source>
        <dbReference type="ARBA" id="ARBA00023002"/>
    </source>
</evidence>
<dbReference type="InterPro" id="IPR001509">
    <property type="entry name" value="Epimerase_deHydtase"/>
</dbReference>
<dbReference type="OrthoDB" id="2735536at2759"/>
<gene>
    <name evidence="4" type="ORF">Tsubulata_000431</name>
</gene>
<organism evidence="4 5">
    <name type="scientific">Turnera subulata</name>
    <dbReference type="NCBI Taxonomy" id="218843"/>
    <lineage>
        <taxon>Eukaryota</taxon>
        <taxon>Viridiplantae</taxon>
        <taxon>Streptophyta</taxon>
        <taxon>Embryophyta</taxon>
        <taxon>Tracheophyta</taxon>
        <taxon>Spermatophyta</taxon>
        <taxon>Magnoliopsida</taxon>
        <taxon>eudicotyledons</taxon>
        <taxon>Gunneridae</taxon>
        <taxon>Pentapetalae</taxon>
        <taxon>rosids</taxon>
        <taxon>fabids</taxon>
        <taxon>Malpighiales</taxon>
        <taxon>Passifloraceae</taxon>
        <taxon>Turnera</taxon>
    </lineage>
</organism>
<reference evidence="4" key="1">
    <citation type="submission" date="2022-02" db="EMBL/GenBank/DDBJ databases">
        <authorList>
            <person name="Henning P.M."/>
            <person name="McCubbin A.G."/>
            <person name="Shore J.S."/>
        </authorList>
    </citation>
    <scope>NUCLEOTIDE SEQUENCE</scope>
    <source>
        <strain evidence="4">F60SS</strain>
        <tissue evidence="4">Leaves</tissue>
    </source>
</reference>
<accession>A0A9Q0FYZ5</accession>
<evidence type="ECO:0000259" key="3">
    <source>
        <dbReference type="Pfam" id="PF01370"/>
    </source>
</evidence>
<dbReference type="Pfam" id="PF01370">
    <property type="entry name" value="Epimerase"/>
    <property type="match status" value="1"/>
</dbReference>
<dbReference type="AlphaFoldDB" id="A0A9Q0FYZ5"/>
<feature type="domain" description="NAD-dependent epimerase/dehydratase" evidence="3">
    <location>
        <begin position="8"/>
        <end position="246"/>
    </location>
</feature>
<dbReference type="InterPro" id="IPR050425">
    <property type="entry name" value="NAD(P)_dehydrat-like"/>
</dbReference>
<dbReference type="GO" id="GO:0016616">
    <property type="term" value="F:oxidoreductase activity, acting on the CH-OH group of donors, NAD or NADP as acceptor"/>
    <property type="evidence" value="ECO:0007669"/>
    <property type="project" value="TreeGrafter"/>
</dbReference>
<name>A0A9Q0FYZ5_9ROSI</name>
<evidence type="ECO:0000256" key="1">
    <source>
        <dbReference type="ARBA" id="ARBA00022857"/>
    </source>
</evidence>
<dbReference type="PANTHER" id="PTHR10366:SF369">
    <property type="entry name" value="CINNAMOYL-COA REDUCTASE-LIKE PROTEIN"/>
    <property type="match status" value="1"/>
</dbReference>
<dbReference type="CDD" id="cd08958">
    <property type="entry name" value="FR_SDR_e"/>
    <property type="match status" value="1"/>
</dbReference>
<dbReference type="SUPFAM" id="SSF51735">
    <property type="entry name" value="NAD(P)-binding Rossmann-fold domains"/>
    <property type="match status" value="1"/>
</dbReference>
<reference evidence="4" key="2">
    <citation type="journal article" date="2023" name="Plants (Basel)">
        <title>Annotation of the Turnera subulata (Passifloraceae) Draft Genome Reveals the S-Locus Evolved after the Divergence of Turneroideae from Passifloroideae in a Stepwise Manner.</title>
        <authorList>
            <person name="Henning P.M."/>
            <person name="Roalson E.H."/>
            <person name="Mir W."/>
            <person name="McCubbin A.G."/>
            <person name="Shore J.S."/>
        </authorList>
    </citation>
    <scope>NUCLEOTIDE SEQUENCE</scope>
    <source>
        <strain evidence="4">F60SS</strain>
    </source>
</reference>
<evidence type="ECO:0000313" key="4">
    <source>
        <dbReference type="EMBL" id="KAJ4840499.1"/>
    </source>
</evidence>
<protein>
    <recommendedName>
        <fullName evidence="3">NAD-dependent epimerase/dehydratase domain-containing protein</fullName>
    </recommendedName>
</protein>
<proteinExistence type="predicted"/>
<keyword evidence="5" id="KW-1185">Reference proteome</keyword>
<dbReference type="PANTHER" id="PTHR10366">
    <property type="entry name" value="NAD DEPENDENT EPIMERASE/DEHYDRATASE"/>
    <property type="match status" value="1"/>
</dbReference>
<comment type="caution">
    <text evidence="4">The sequence shown here is derived from an EMBL/GenBank/DDBJ whole genome shotgun (WGS) entry which is preliminary data.</text>
</comment>
<dbReference type="Proteomes" id="UP001141552">
    <property type="component" value="Unassembled WGS sequence"/>
</dbReference>
<dbReference type="EMBL" id="JAKUCV010003031">
    <property type="protein sequence ID" value="KAJ4840499.1"/>
    <property type="molecule type" value="Genomic_DNA"/>
</dbReference>
<sequence>MSRGGEVVCVTGGSGCIGSWVVRLLLERGYSVHATARNLDDEKETKHLLALPGADTRLRLYQIDLLDYDSIAAAVDGCVGVFHLASPCIVEAVQDPENELLEPAIKGTVNVLTAAKAKGVKRVVVTSSICGIIPSPNWPGDVVKDEKCWTDVEHCQKNGIWYPLSKTMAEKAAWKFSKENGLDVVVVNPGTVLGPVIPPFLNASMIMFLKLLQGSTETYVDYFMGPVHFKDVAMAHIMVYENPAASGRHLCVEAICHYSDFAARVKELYPQYNVPSFPKDTHPGLLRAKDGAKKLREMGLDFIPEDQIIKDAVESLRSMGYIS</sequence>
<dbReference type="InterPro" id="IPR036291">
    <property type="entry name" value="NAD(P)-bd_dom_sf"/>
</dbReference>
<keyword evidence="2" id="KW-0560">Oxidoreductase</keyword>
<evidence type="ECO:0000313" key="5">
    <source>
        <dbReference type="Proteomes" id="UP001141552"/>
    </source>
</evidence>
<keyword evidence="1" id="KW-0521">NADP</keyword>
<dbReference type="Gene3D" id="3.40.50.720">
    <property type="entry name" value="NAD(P)-binding Rossmann-like Domain"/>
    <property type="match status" value="1"/>
</dbReference>
<dbReference type="FunFam" id="3.40.50.720:FF:000219">
    <property type="entry name" value="Cinnamoyl-CoA reductase 1"/>
    <property type="match status" value="1"/>
</dbReference>